<protein>
    <submittedName>
        <fullName evidence="1">Uncharacterized protein</fullName>
    </submittedName>
</protein>
<dbReference type="AlphaFoldDB" id="A0A645H5A0"/>
<comment type="caution">
    <text evidence="1">The sequence shown here is derived from an EMBL/GenBank/DDBJ whole genome shotgun (WGS) entry which is preliminary data.</text>
</comment>
<sequence length="177" mass="18522">MRTAPTPAAFLMSKVQPRTLSRLPATTPPTKGRDLSSAYFMVRKLMLSTPPTLMPRRAMLPKKTVVIPPIIHLEKDLIVAAICSICLRPVSPPTICSTPALMTAGNRTLCTVLATVPLKNIKSGCAIPADAVAPTAASSVTSRGESASNNLHISSTAPAAKDNCAAITPLRAATQTP</sequence>
<name>A0A645H5A0_9ZZZZ</name>
<organism evidence="1">
    <name type="scientific">bioreactor metagenome</name>
    <dbReference type="NCBI Taxonomy" id="1076179"/>
    <lineage>
        <taxon>unclassified sequences</taxon>
        <taxon>metagenomes</taxon>
        <taxon>ecological metagenomes</taxon>
    </lineage>
</organism>
<dbReference type="EMBL" id="VSSQ01087072">
    <property type="protein sequence ID" value="MPN34175.1"/>
    <property type="molecule type" value="Genomic_DNA"/>
</dbReference>
<gene>
    <name evidence="1" type="ORF">SDC9_181668</name>
</gene>
<reference evidence="1" key="1">
    <citation type="submission" date="2019-08" db="EMBL/GenBank/DDBJ databases">
        <authorList>
            <person name="Kucharzyk K."/>
            <person name="Murdoch R.W."/>
            <person name="Higgins S."/>
            <person name="Loffler F."/>
        </authorList>
    </citation>
    <scope>NUCLEOTIDE SEQUENCE</scope>
</reference>
<accession>A0A645H5A0</accession>
<evidence type="ECO:0000313" key="1">
    <source>
        <dbReference type="EMBL" id="MPN34175.1"/>
    </source>
</evidence>
<proteinExistence type="predicted"/>